<sequence>MCSRQQFVLSSVDDFRICEVVNVHDAPCCRRTRRPDQTSRCSRLATRNTTQRQRFFLLSSVAFLNMFSVAIANNILNNHSAGAKRQAPKLSRVEIDVDYSSLLLPRNTRTDSQSPTDASICSNDASPFKGAEESSFSSNVDFFSLRLRGGHMLRRQPASDACNASGEALQHLRAAPPT</sequence>
<accession>A0A7S0M126</accession>
<feature type="transmembrane region" description="Helical" evidence="2">
    <location>
        <begin position="55"/>
        <end position="76"/>
    </location>
</feature>
<evidence type="ECO:0000256" key="2">
    <source>
        <dbReference type="SAM" id="Phobius"/>
    </source>
</evidence>
<reference evidence="3" key="1">
    <citation type="submission" date="2021-01" db="EMBL/GenBank/DDBJ databases">
        <authorList>
            <person name="Corre E."/>
            <person name="Pelletier E."/>
            <person name="Niang G."/>
            <person name="Scheremetjew M."/>
            <person name="Finn R."/>
            <person name="Kale V."/>
            <person name="Holt S."/>
            <person name="Cochrane G."/>
            <person name="Meng A."/>
            <person name="Brown T."/>
            <person name="Cohen L."/>
        </authorList>
    </citation>
    <scope>NUCLEOTIDE SEQUENCE</scope>
    <source>
        <strain evidence="3">CCAP979/52</strain>
    </source>
</reference>
<gene>
    <name evidence="3" type="ORF">CCUR1050_LOCUS5952</name>
</gene>
<organism evidence="3">
    <name type="scientific">Cryptomonas curvata</name>
    <dbReference type="NCBI Taxonomy" id="233186"/>
    <lineage>
        <taxon>Eukaryota</taxon>
        <taxon>Cryptophyceae</taxon>
        <taxon>Cryptomonadales</taxon>
        <taxon>Cryptomonadaceae</taxon>
        <taxon>Cryptomonas</taxon>
    </lineage>
</organism>
<keyword evidence="2" id="KW-1133">Transmembrane helix</keyword>
<dbReference type="AlphaFoldDB" id="A0A7S0M126"/>
<name>A0A7S0M126_9CRYP</name>
<feature type="region of interest" description="Disordered" evidence="1">
    <location>
        <begin position="106"/>
        <end position="133"/>
    </location>
</feature>
<evidence type="ECO:0000256" key="1">
    <source>
        <dbReference type="SAM" id="MobiDB-lite"/>
    </source>
</evidence>
<proteinExistence type="predicted"/>
<keyword evidence="2" id="KW-0472">Membrane</keyword>
<keyword evidence="2" id="KW-0812">Transmembrane</keyword>
<evidence type="ECO:0000313" key="3">
    <source>
        <dbReference type="EMBL" id="CAD8628273.1"/>
    </source>
</evidence>
<dbReference type="EMBL" id="HBEZ01010842">
    <property type="protein sequence ID" value="CAD8628273.1"/>
    <property type="molecule type" value="Transcribed_RNA"/>
</dbReference>
<protein>
    <submittedName>
        <fullName evidence="3">Uncharacterized protein</fullName>
    </submittedName>
</protein>
<feature type="compositionally biased region" description="Polar residues" evidence="1">
    <location>
        <begin position="110"/>
        <end position="125"/>
    </location>
</feature>